<reference evidence="3 4" key="1">
    <citation type="submission" date="2023-03" db="EMBL/GenBank/DDBJ databases">
        <authorList>
            <person name="Pearce D."/>
        </authorList>
    </citation>
    <scope>NUCLEOTIDE SEQUENCE [LARGE SCALE GENOMIC DNA]</scope>
    <source>
        <strain evidence="3">Msz</strain>
    </source>
</reference>
<gene>
    <name evidence="3" type="ORF">MSZNOR_3484</name>
</gene>
<proteinExistence type="predicted"/>
<dbReference type="RefSeq" id="WP_026609098.1">
    <property type="nucleotide sequence ID" value="NZ_OX458333.1"/>
</dbReference>
<dbReference type="Pfam" id="PF12844">
    <property type="entry name" value="HTH_19"/>
    <property type="match status" value="1"/>
</dbReference>
<accession>A0ABN8X9F9</accession>
<evidence type="ECO:0000256" key="1">
    <source>
        <dbReference type="SAM" id="MobiDB-lite"/>
    </source>
</evidence>
<organism evidence="3 4">
    <name type="scientific">Methylocaldum szegediense</name>
    <dbReference type="NCBI Taxonomy" id="73780"/>
    <lineage>
        <taxon>Bacteria</taxon>
        <taxon>Pseudomonadati</taxon>
        <taxon>Pseudomonadota</taxon>
        <taxon>Gammaproteobacteria</taxon>
        <taxon>Methylococcales</taxon>
        <taxon>Methylococcaceae</taxon>
        <taxon>Methylocaldum</taxon>
    </lineage>
</organism>
<feature type="region of interest" description="Disordered" evidence="1">
    <location>
        <begin position="78"/>
        <end position="102"/>
    </location>
</feature>
<protein>
    <submittedName>
        <fullName evidence="3">HTH cro/C1-type domain-containing protein</fullName>
    </submittedName>
</protein>
<dbReference type="SMART" id="SM00530">
    <property type="entry name" value="HTH_XRE"/>
    <property type="match status" value="1"/>
</dbReference>
<keyword evidence="4" id="KW-1185">Reference proteome</keyword>
<evidence type="ECO:0000313" key="3">
    <source>
        <dbReference type="EMBL" id="CAI8903135.1"/>
    </source>
</evidence>
<feature type="domain" description="HTH cro/C1-type" evidence="2">
    <location>
        <begin position="14"/>
        <end position="48"/>
    </location>
</feature>
<dbReference type="EMBL" id="OX458333">
    <property type="protein sequence ID" value="CAI8903135.1"/>
    <property type="molecule type" value="Genomic_DNA"/>
</dbReference>
<dbReference type="SUPFAM" id="SSF47413">
    <property type="entry name" value="lambda repressor-like DNA-binding domains"/>
    <property type="match status" value="1"/>
</dbReference>
<evidence type="ECO:0000313" key="4">
    <source>
        <dbReference type="Proteomes" id="UP001162030"/>
    </source>
</evidence>
<sequence length="102" mass="11677">MKPGLDEFAANDRIRQLRKTLGLTRDEFAQKTGIGTNQLSNLEHKKQKVYAWHIEAISHVWPQYGYWLCTGEALPDAEQISPEGEEEPLTHLKVAEPPPKKR</sequence>
<dbReference type="Proteomes" id="UP001162030">
    <property type="component" value="Chromosome"/>
</dbReference>
<dbReference type="Gene3D" id="1.10.260.40">
    <property type="entry name" value="lambda repressor-like DNA-binding domains"/>
    <property type="match status" value="1"/>
</dbReference>
<dbReference type="InterPro" id="IPR001387">
    <property type="entry name" value="Cro/C1-type_HTH"/>
</dbReference>
<evidence type="ECO:0000259" key="2">
    <source>
        <dbReference type="PROSITE" id="PS50943"/>
    </source>
</evidence>
<dbReference type="InterPro" id="IPR010982">
    <property type="entry name" value="Lambda_DNA-bd_dom_sf"/>
</dbReference>
<name>A0ABN8X9F9_9GAMM</name>
<dbReference type="CDD" id="cd00093">
    <property type="entry name" value="HTH_XRE"/>
    <property type="match status" value="1"/>
</dbReference>
<dbReference type="PROSITE" id="PS50943">
    <property type="entry name" value="HTH_CROC1"/>
    <property type="match status" value="1"/>
</dbReference>